<dbReference type="EMBL" id="JAUEOZ010000002">
    <property type="protein sequence ID" value="MDN2483639.1"/>
    <property type="molecule type" value="Genomic_DNA"/>
</dbReference>
<sequence length="399" mass="45668">MLKQFTEIDHWLLEHQAFWRIEPFLQACFPEQRLPSIPAHIQEWLNTLQPEEILRYKLSPEQLYAKLRRLLPSIASNILNVSEPQFSSPKLELSAHSCTGIPGRKLEQIVAMSSVCLDSNRDIQWLEWCSGKGYLGRLLASVSGQNVTSLEFQQQLCRDGQHYAEQHHLPMTFVHGDAFSDEAESLCCSDKHAVALHACGDLHVRLIKNAAQSGMAALSVAPCCYHLIQDESYQPLSSAAKQSGMRLSKADLRIPLQETVTGGERVHRHRKLEMTYRLAFQHLITTELGIDDYLPIPSIKKSLLSKGFEAFCHWAADKKQLTLPSVDWAEYEREGEQRFWRMEALSLLPQLFRRPLEQWLVLDRALFLIEHGYSVEVGTFCQREVTPRNLLIRANRASN</sequence>
<comment type="caution">
    <text evidence="2">The sequence shown here is derived from an EMBL/GenBank/DDBJ whole genome shotgun (WGS) entry which is preliminary data.</text>
</comment>
<dbReference type="InterPro" id="IPR029063">
    <property type="entry name" value="SAM-dependent_MTases_sf"/>
</dbReference>
<dbReference type="Proteomes" id="UP001169719">
    <property type="component" value="Unassembled WGS sequence"/>
</dbReference>
<keyword evidence="3" id="KW-1185">Reference proteome</keyword>
<reference evidence="2" key="1">
    <citation type="submission" date="2024-05" db="EMBL/GenBank/DDBJ databases">
        <title>Genome Sequences of Four Agar- Degrading Marine Bacteria.</title>
        <authorList>
            <person name="Phillips E.K."/>
            <person name="Shaffer J.C."/>
            <person name="Henson M.W."/>
            <person name="Temperton B."/>
            <person name="Thrash C.J."/>
            <person name="Martin M.O."/>
        </authorList>
    </citation>
    <scope>NUCLEOTIDE SEQUENCE</scope>
    <source>
        <strain evidence="2">EKP203</strain>
    </source>
</reference>
<protein>
    <submittedName>
        <fullName evidence="2">Methyltransferase</fullName>
    </submittedName>
</protein>
<dbReference type="PANTHER" id="PTHR13369">
    <property type="match status" value="1"/>
</dbReference>
<dbReference type="PANTHER" id="PTHR13369:SF0">
    <property type="entry name" value="GLUTATHIONE S-TRANSFERASE C-TERMINAL DOMAIN-CONTAINING PROTEIN"/>
    <property type="match status" value="1"/>
</dbReference>
<accession>A0ABT7Y6G8</accession>
<feature type="domain" description="Methyltransferase" evidence="1">
    <location>
        <begin position="105"/>
        <end position="230"/>
    </location>
</feature>
<proteinExistence type="predicted"/>
<organism evidence="2 3">
    <name type="scientific">Vibrio agarivorans</name>
    <dbReference type="NCBI Taxonomy" id="153622"/>
    <lineage>
        <taxon>Bacteria</taxon>
        <taxon>Pseudomonadati</taxon>
        <taxon>Pseudomonadota</taxon>
        <taxon>Gammaproteobacteria</taxon>
        <taxon>Vibrionales</taxon>
        <taxon>Vibrionaceae</taxon>
        <taxon>Vibrio</taxon>
    </lineage>
</organism>
<evidence type="ECO:0000259" key="1">
    <source>
        <dbReference type="Pfam" id="PF13679"/>
    </source>
</evidence>
<keyword evidence="2" id="KW-0808">Transferase</keyword>
<evidence type="ECO:0000313" key="3">
    <source>
        <dbReference type="Proteomes" id="UP001169719"/>
    </source>
</evidence>
<dbReference type="Pfam" id="PF13679">
    <property type="entry name" value="Methyltransf_32"/>
    <property type="match status" value="1"/>
</dbReference>
<dbReference type="Gene3D" id="3.40.50.150">
    <property type="entry name" value="Vaccinia Virus protein VP39"/>
    <property type="match status" value="1"/>
</dbReference>
<keyword evidence="2" id="KW-0489">Methyltransferase</keyword>
<dbReference type="GO" id="GO:0032259">
    <property type="term" value="P:methylation"/>
    <property type="evidence" value="ECO:0007669"/>
    <property type="project" value="UniProtKB-KW"/>
</dbReference>
<dbReference type="RefSeq" id="WP_289963713.1">
    <property type="nucleotide sequence ID" value="NZ_JAUEOZ010000002.1"/>
</dbReference>
<name>A0ABT7Y6G8_9VIBR</name>
<gene>
    <name evidence="2" type="ORF">QWJ08_20025</name>
</gene>
<dbReference type="SUPFAM" id="SSF53335">
    <property type="entry name" value="S-adenosyl-L-methionine-dependent methyltransferases"/>
    <property type="match status" value="1"/>
</dbReference>
<evidence type="ECO:0000313" key="2">
    <source>
        <dbReference type="EMBL" id="MDN2483639.1"/>
    </source>
</evidence>
<dbReference type="InterPro" id="IPR025714">
    <property type="entry name" value="Methyltranfer_dom"/>
</dbReference>
<dbReference type="GO" id="GO:0008168">
    <property type="term" value="F:methyltransferase activity"/>
    <property type="evidence" value="ECO:0007669"/>
    <property type="project" value="UniProtKB-KW"/>
</dbReference>